<evidence type="ECO:0000313" key="3">
    <source>
        <dbReference type="Proteomes" id="UP000503011"/>
    </source>
</evidence>
<feature type="region of interest" description="Disordered" evidence="1">
    <location>
        <begin position="201"/>
        <end position="245"/>
    </location>
</feature>
<dbReference type="EMBL" id="AP022871">
    <property type="protein sequence ID" value="BCB88308.1"/>
    <property type="molecule type" value="Genomic_DNA"/>
</dbReference>
<evidence type="ECO:0000256" key="1">
    <source>
        <dbReference type="SAM" id="MobiDB-lite"/>
    </source>
</evidence>
<reference evidence="2 3" key="2">
    <citation type="submission" date="2020-03" db="EMBL/GenBank/DDBJ databases">
        <authorList>
            <person name="Ichikawa N."/>
            <person name="Kimura A."/>
            <person name="Kitahashi Y."/>
            <person name="Uohara A."/>
        </authorList>
    </citation>
    <scope>NUCLEOTIDE SEQUENCE [LARGE SCALE GENOMIC DNA]</scope>
    <source>
        <strain evidence="2 3">NBRC 105367</strain>
    </source>
</reference>
<sequence length="273" mass="27484">MATPFLNLMGSQPVASTAAATEVGAAAANINNLANLIRTAASVAGWKGASQGGQQQSLGQFMTLFQQLLTSMTQIQATAGAGAAQLQVAKLTTEATVTAAQSGRYVVAPTGTVQPGPWHYSFASTHPGSMGVFRAVAGMLTAQINASVGQSKAVDTQVAAAIAQVALDYLGGWLDAKLFPPSAGAGTAPSTVVPGTIPGTTVPGPPPGTGSTVPAPCRAVSRPPSRWPAPTRASPAPGWPARRDWARPRWAAPAYTSAPAVPAGSTPRSPARA</sequence>
<dbReference type="Proteomes" id="UP000503011">
    <property type="component" value="Chromosome"/>
</dbReference>
<dbReference type="AlphaFoldDB" id="A0A6F8YQW6"/>
<organism evidence="2 3">
    <name type="scientific">Phytohabitans suffuscus</name>
    <dbReference type="NCBI Taxonomy" id="624315"/>
    <lineage>
        <taxon>Bacteria</taxon>
        <taxon>Bacillati</taxon>
        <taxon>Actinomycetota</taxon>
        <taxon>Actinomycetes</taxon>
        <taxon>Micromonosporales</taxon>
        <taxon>Micromonosporaceae</taxon>
    </lineage>
</organism>
<protein>
    <submittedName>
        <fullName evidence="2">Uncharacterized protein</fullName>
    </submittedName>
</protein>
<keyword evidence="3" id="KW-1185">Reference proteome</keyword>
<dbReference type="RefSeq" id="WP_173159667.1">
    <property type="nucleotide sequence ID" value="NZ_AP022871.1"/>
</dbReference>
<dbReference type="KEGG" id="psuu:Psuf_056210"/>
<name>A0A6F8YQW6_9ACTN</name>
<reference evidence="2 3" key="1">
    <citation type="submission" date="2020-03" db="EMBL/GenBank/DDBJ databases">
        <title>Whole genome shotgun sequence of Phytohabitans suffuscus NBRC 105367.</title>
        <authorList>
            <person name="Komaki H."/>
            <person name="Tamura T."/>
        </authorList>
    </citation>
    <scope>NUCLEOTIDE SEQUENCE [LARGE SCALE GENOMIC DNA]</scope>
    <source>
        <strain evidence="2 3">NBRC 105367</strain>
    </source>
</reference>
<evidence type="ECO:0000313" key="2">
    <source>
        <dbReference type="EMBL" id="BCB88308.1"/>
    </source>
</evidence>
<proteinExistence type="predicted"/>
<accession>A0A6F8YQW6</accession>
<gene>
    <name evidence="2" type="ORF">Psuf_056210</name>
</gene>